<dbReference type="Proteomes" id="UP000076962">
    <property type="component" value="Unassembled WGS sequence"/>
</dbReference>
<evidence type="ECO:0000313" key="2">
    <source>
        <dbReference type="Proteomes" id="UP000076962"/>
    </source>
</evidence>
<keyword evidence="2" id="KW-1185">Reference proteome</keyword>
<gene>
    <name evidence="1" type="ORF">THIOM_005664</name>
</gene>
<protein>
    <submittedName>
        <fullName evidence="1">Uncharacterized protein</fullName>
    </submittedName>
</protein>
<dbReference type="EMBL" id="LUTY01003110">
    <property type="protein sequence ID" value="OAD18732.1"/>
    <property type="molecule type" value="Genomic_DNA"/>
</dbReference>
<reference evidence="1 2" key="1">
    <citation type="submission" date="2016-05" db="EMBL/GenBank/DDBJ databases">
        <title>Single-cell genome of chain-forming Candidatus Thiomargarita nelsonii and comparison to other large sulfur-oxidizing bacteria.</title>
        <authorList>
            <person name="Winkel M."/>
            <person name="Salman V."/>
            <person name="Woyke T."/>
            <person name="Schulz-Vogt H."/>
            <person name="Richter M."/>
            <person name="Flood B."/>
            <person name="Bailey J."/>
            <person name="Amann R."/>
            <person name="Mussmann M."/>
        </authorList>
    </citation>
    <scope>NUCLEOTIDE SEQUENCE [LARGE SCALE GENOMIC DNA]</scope>
    <source>
        <strain evidence="1 2">THI036</strain>
    </source>
</reference>
<accession>A0A176RSI9</accession>
<proteinExistence type="predicted"/>
<evidence type="ECO:0000313" key="1">
    <source>
        <dbReference type="EMBL" id="OAD18732.1"/>
    </source>
</evidence>
<sequence>MNLTPKTVKVLELAGTAGFLSVNTMLKVGWAITPLGGGLLAPSPKSNRIKAPLICARSAKP</sequence>
<organism evidence="1 2">
    <name type="scientific">Candidatus Thiomargarita nelsonii</name>
    <dbReference type="NCBI Taxonomy" id="1003181"/>
    <lineage>
        <taxon>Bacteria</taxon>
        <taxon>Pseudomonadati</taxon>
        <taxon>Pseudomonadota</taxon>
        <taxon>Gammaproteobacteria</taxon>
        <taxon>Thiotrichales</taxon>
        <taxon>Thiotrichaceae</taxon>
        <taxon>Thiomargarita</taxon>
    </lineage>
</organism>
<comment type="caution">
    <text evidence="1">The sequence shown here is derived from an EMBL/GenBank/DDBJ whole genome shotgun (WGS) entry which is preliminary data.</text>
</comment>
<name>A0A176RSI9_9GAMM</name>
<dbReference type="AlphaFoldDB" id="A0A176RSI9"/>